<reference evidence="9 10" key="1">
    <citation type="submission" date="2018-03" db="EMBL/GenBank/DDBJ databases">
        <title>Characteristics and genome of n-alkane degrading marine bacteria Gordonia iterans isolated from crude oil contaminated in Tae-an, South Korea.</title>
        <authorList>
            <person name="Lee S.-S."/>
            <person name="Kim H."/>
        </authorList>
    </citation>
    <scope>NUCLEOTIDE SEQUENCE [LARGE SCALE GENOMIC DNA]</scope>
    <source>
        <strain evidence="9 10">Co17</strain>
    </source>
</reference>
<dbReference type="Gene3D" id="3.40.1550.20">
    <property type="entry name" value="Transcriptional regulator MraZ domain"/>
    <property type="match status" value="1"/>
</dbReference>
<keyword evidence="6 7" id="KW-0804">Transcription</keyword>
<dbReference type="GO" id="GO:0005737">
    <property type="term" value="C:cytoplasm"/>
    <property type="evidence" value="ECO:0007669"/>
    <property type="project" value="UniProtKB-UniRule"/>
</dbReference>
<feature type="domain" description="SpoVT-AbrB" evidence="8">
    <location>
        <begin position="7"/>
        <end position="49"/>
    </location>
</feature>
<evidence type="ECO:0000313" key="9">
    <source>
        <dbReference type="EMBL" id="AVM01001.1"/>
    </source>
</evidence>
<keyword evidence="9" id="KW-0131">Cell cycle</keyword>
<dbReference type="GO" id="GO:0009295">
    <property type="term" value="C:nucleoid"/>
    <property type="evidence" value="ECO:0007669"/>
    <property type="project" value="UniProtKB-SubCell"/>
</dbReference>
<comment type="similarity">
    <text evidence="7">Belongs to the MraZ family.</text>
</comment>
<dbReference type="HAMAP" id="MF_01008">
    <property type="entry name" value="MraZ"/>
    <property type="match status" value="1"/>
</dbReference>
<evidence type="ECO:0000256" key="5">
    <source>
        <dbReference type="ARBA" id="ARBA00023125"/>
    </source>
</evidence>
<dbReference type="NCBIfam" id="TIGR00242">
    <property type="entry name" value="division/cell wall cluster transcriptional repressor MraZ"/>
    <property type="match status" value="1"/>
</dbReference>
<dbReference type="InterPro" id="IPR035642">
    <property type="entry name" value="MraZ_N"/>
</dbReference>
<dbReference type="GO" id="GO:0000976">
    <property type="term" value="F:transcription cis-regulatory region binding"/>
    <property type="evidence" value="ECO:0007669"/>
    <property type="project" value="TreeGrafter"/>
</dbReference>
<proteinExistence type="inferred from homology"/>
<organism evidence="9 10">
    <name type="scientific">Gordonia iterans</name>
    <dbReference type="NCBI Taxonomy" id="1004901"/>
    <lineage>
        <taxon>Bacteria</taxon>
        <taxon>Bacillati</taxon>
        <taxon>Actinomycetota</taxon>
        <taxon>Actinomycetes</taxon>
        <taxon>Mycobacteriales</taxon>
        <taxon>Gordoniaceae</taxon>
        <taxon>Gordonia</taxon>
    </lineage>
</organism>
<dbReference type="SUPFAM" id="SSF89447">
    <property type="entry name" value="AbrB/MazE/MraZ-like"/>
    <property type="match status" value="1"/>
</dbReference>
<keyword evidence="9" id="KW-0132">Cell division</keyword>
<dbReference type="PROSITE" id="PS51740">
    <property type="entry name" value="SPOVT_ABRB"/>
    <property type="match status" value="2"/>
</dbReference>
<dbReference type="GO" id="GO:2000143">
    <property type="term" value="P:negative regulation of DNA-templated transcription initiation"/>
    <property type="evidence" value="ECO:0007669"/>
    <property type="project" value="TreeGrafter"/>
</dbReference>
<evidence type="ECO:0000256" key="3">
    <source>
        <dbReference type="ARBA" id="ARBA00022737"/>
    </source>
</evidence>
<keyword evidence="4 7" id="KW-0805">Transcription regulation</keyword>
<evidence type="ECO:0000259" key="8">
    <source>
        <dbReference type="PROSITE" id="PS51740"/>
    </source>
</evidence>
<dbReference type="Pfam" id="PF02381">
    <property type="entry name" value="MraZ"/>
    <property type="match status" value="2"/>
</dbReference>
<dbReference type="PANTHER" id="PTHR34701">
    <property type="entry name" value="TRANSCRIPTIONAL REGULATOR MRAZ"/>
    <property type="match status" value="1"/>
</dbReference>
<evidence type="ECO:0000256" key="1">
    <source>
        <dbReference type="ARBA" id="ARBA00013860"/>
    </source>
</evidence>
<dbReference type="InterPro" id="IPR038619">
    <property type="entry name" value="MraZ_sf"/>
</dbReference>
<dbReference type="RefSeq" id="WP_105942714.1">
    <property type="nucleotide sequence ID" value="NZ_CP027433.1"/>
</dbReference>
<keyword evidence="2 7" id="KW-0963">Cytoplasm</keyword>
<name>A0A2S0KH92_9ACTN</name>
<evidence type="ECO:0000256" key="4">
    <source>
        <dbReference type="ARBA" id="ARBA00023015"/>
    </source>
</evidence>
<dbReference type="InterPro" id="IPR035644">
    <property type="entry name" value="MraZ_C"/>
</dbReference>
<dbReference type="EMBL" id="CP027433">
    <property type="protein sequence ID" value="AVM01001.1"/>
    <property type="molecule type" value="Genomic_DNA"/>
</dbReference>
<dbReference type="CDD" id="cd16320">
    <property type="entry name" value="MraZ_N"/>
    <property type="match status" value="1"/>
</dbReference>
<keyword evidence="3" id="KW-0677">Repeat</keyword>
<comment type="subunit">
    <text evidence="7">Forms oligomers.</text>
</comment>
<dbReference type="KEGG" id="git:C6V83_12795"/>
<protein>
    <recommendedName>
        <fullName evidence="1 7">Transcriptional regulator MraZ</fullName>
    </recommendedName>
</protein>
<dbReference type="GO" id="GO:0051301">
    <property type="term" value="P:cell division"/>
    <property type="evidence" value="ECO:0007669"/>
    <property type="project" value="UniProtKB-KW"/>
</dbReference>
<dbReference type="InterPro" id="IPR007159">
    <property type="entry name" value="SpoVT-AbrB_dom"/>
</dbReference>
<gene>
    <name evidence="7" type="primary">mraZ</name>
    <name evidence="9" type="ORF">C6V83_12795</name>
</gene>
<keyword evidence="5 7" id="KW-0238">DNA-binding</keyword>
<dbReference type="InterPro" id="IPR037914">
    <property type="entry name" value="SpoVT-AbrB_sf"/>
</dbReference>
<dbReference type="InterPro" id="IPR020603">
    <property type="entry name" value="MraZ_dom"/>
</dbReference>
<dbReference type="OrthoDB" id="9807753at2"/>
<evidence type="ECO:0000256" key="7">
    <source>
        <dbReference type="HAMAP-Rule" id="MF_01008"/>
    </source>
</evidence>
<dbReference type="CDD" id="cd16321">
    <property type="entry name" value="MraZ_C"/>
    <property type="match status" value="1"/>
</dbReference>
<feature type="domain" description="SpoVT-AbrB" evidence="8">
    <location>
        <begin position="78"/>
        <end position="121"/>
    </location>
</feature>
<dbReference type="GO" id="GO:0003700">
    <property type="term" value="F:DNA-binding transcription factor activity"/>
    <property type="evidence" value="ECO:0007669"/>
    <property type="project" value="UniProtKB-UniRule"/>
</dbReference>
<evidence type="ECO:0000256" key="6">
    <source>
        <dbReference type="ARBA" id="ARBA00023163"/>
    </source>
</evidence>
<dbReference type="PANTHER" id="PTHR34701:SF1">
    <property type="entry name" value="TRANSCRIPTIONAL REGULATOR MRAZ"/>
    <property type="match status" value="1"/>
</dbReference>
<comment type="subcellular location">
    <subcellularLocation>
        <location evidence="7">Cytoplasm</location>
        <location evidence="7">Nucleoid</location>
    </subcellularLocation>
</comment>
<sequence length="145" mass="15636">MAGFVGTYSPKLDDKGRLTLPAKFRNALSGGVVVTKGLDHSLSVYPAEKFDETAAKANEASRNDPAARAYVRLMMAGADEQVLDGQGRVHLNAGLRDWAQLQKECVVTGQYDHLEIWDAARWEAYEAAHEEAFAAGGSAALDAIL</sequence>
<evidence type="ECO:0000256" key="2">
    <source>
        <dbReference type="ARBA" id="ARBA00022490"/>
    </source>
</evidence>
<evidence type="ECO:0000313" key="10">
    <source>
        <dbReference type="Proteomes" id="UP000239814"/>
    </source>
</evidence>
<dbReference type="Proteomes" id="UP000239814">
    <property type="component" value="Chromosome"/>
</dbReference>
<accession>A0A2S0KH92</accession>
<dbReference type="AlphaFoldDB" id="A0A2S0KH92"/>
<keyword evidence="10" id="KW-1185">Reference proteome</keyword>
<dbReference type="InterPro" id="IPR003444">
    <property type="entry name" value="MraZ"/>
</dbReference>